<name>A0ABT6ZGV9_9MICO</name>
<protein>
    <submittedName>
        <fullName evidence="2">Helix-turn-helix transcriptional regulator</fullName>
    </submittedName>
</protein>
<keyword evidence="3" id="KW-1185">Reference proteome</keyword>
<dbReference type="Proteomes" id="UP001321481">
    <property type="component" value="Unassembled WGS sequence"/>
</dbReference>
<evidence type="ECO:0000259" key="1">
    <source>
        <dbReference type="PROSITE" id="PS50943"/>
    </source>
</evidence>
<dbReference type="CDD" id="cd00093">
    <property type="entry name" value="HTH_XRE"/>
    <property type="match status" value="1"/>
</dbReference>
<reference evidence="2 3" key="1">
    <citation type="submission" date="2023-05" db="EMBL/GenBank/DDBJ databases">
        <title>Microbacterium dauci sp.nov., Isolated from Carrot Rhizosphere Soil.</title>
        <authorList>
            <person name="Xiao Z."/>
            <person name="Zheng J."/>
        </authorList>
    </citation>
    <scope>NUCLEOTIDE SEQUENCE [LARGE SCALE GENOMIC DNA]</scope>
    <source>
        <strain evidence="2 3">LX3-4</strain>
    </source>
</reference>
<feature type="domain" description="HTH cro/C1-type" evidence="1">
    <location>
        <begin position="20"/>
        <end position="69"/>
    </location>
</feature>
<dbReference type="RefSeq" id="WP_283717079.1">
    <property type="nucleotide sequence ID" value="NZ_JASJND010000007.1"/>
</dbReference>
<evidence type="ECO:0000313" key="3">
    <source>
        <dbReference type="Proteomes" id="UP001321481"/>
    </source>
</evidence>
<comment type="caution">
    <text evidence="2">The sequence shown here is derived from an EMBL/GenBank/DDBJ whole genome shotgun (WGS) entry which is preliminary data.</text>
</comment>
<dbReference type="PROSITE" id="PS50943">
    <property type="entry name" value="HTH_CROC1"/>
    <property type="match status" value="1"/>
</dbReference>
<dbReference type="Gene3D" id="1.10.260.40">
    <property type="entry name" value="lambda repressor-like DNA-binding domains"/>
    <property type="match status" value="1"/>
</dbReference>
<dbReference type="Pfam" id="PF01381">
    <property type="entry name" value="HTH_3"/>
    <property type="match status" value="1"/>
</dbReference>
<dbReference type="InterPro" id="IPR001387">
    <property type="entry name" value="Cro/C1-type_HTH"/>
</dbReference>
<sequence>MSQHDDLIGENLARLRDSVSQTELANRMRERGHKWTQPTVVAVEKGERPLRLGEAIDIAEVLGVDLQDLVDYPAALTFYNQMVRAEESRAQMLLWAARYEAQARALVREAAAYRKETGESVDSEIEDWGIVTSEPADHLDSARAALLHFIEYAKGGPERWASVRPIDALISRYEPKVIADGEHQAEA</sequence>
<organism evidence="2 3">
    <name type="scientific">Microbacterium dauci</name>
    <dbReference type="NCBI Taxonomy" id="3048008"/>
    <lineage>
        <taxon>Bacteria</taxon>
        <taxon>Bacillati</taxon>
        <taxon>Actinomycetota</taxon>
        <taxon>Actinomycetes</taxon>
        <taxon>Micrococcales</taxon>
        <taxon>Microbacteriaceae</taxon>
        <taxon>Microbacterium</taxon>
    </lineage>
</organism>
<proteinExistence type="predicted"/>
<gene>
    <name evidence="2" type="ORF">QNI14_13190</name>
</gene>
<dbReference type="SMART" id="SM00530">
    <property type="entry name" value="HTH_XRE"/>
    <property type="match status" value="1"/>
</dbReference>
<dbReference type="EMBL" id="JASJND010000007">
    <property type="protein sequence ID" value="MDJ1115401.1"/>
    <property type="molecule type" value="Genomic_DNA"/>
</dbReference>
<accession>A0ABT6ZGV9</accession>
<evidence type="ECO:0000313" key="2">
    <source>
        <dbReference type="EMBL" id="MDJ1115401.1"/>
    </source>
</evidence>
<dbReference type="InterPro" id="IPR010982">
    <property type="entry name" value="Lambda_DNA-bd_dom_sf"/>
</dbReference>
<dbReference type="SUPFAM" id="SSF47413">
    <property type="entry name" value="lambda repressor-like DNA-binding domains"/>
    <property type="match status" value="1"/>
</dbReference>